<keyword evidence="1" id="KW-0812">Transmembrane</keyword>
<evidence type="ECO:0000313" key="3">
    <source>
        <dbReference type="Proteomes" id="UP000178943"/>
    </source>
</evidence>
<dbReference type="PANTHER" id="PTHR37309">
    <property type="entry name" value="SLR0284 PROTEIN"/>
    <property type="match status" value="1"/>
</dbReference>
<dbReference type="PANTHER" id="PTHR37309:SF1">
    <property type="entry name" value="SLR0284 PROTEIN"/>
    <property type="match status" value="1"/>
</dbReference>
<name>A0A1F5VUH0_9BACT</name>
<feature type="transmembrane region" description="Helical" evidence="1">
    <location>
        <begin position="34"/>
        <end position="53"/>
    </location>
</feature>
<feature type="transmembrane region" description="Helical" evidence="1">
    <location>
        <begin position="9"/>
        <end position="28"/>
    </location>
</feature>
<evidence type="ECO:0000256" key="1">
    <source>
        <dbReference type="SAM" id="Phobius"/>
    </source>
</evidence>
<sequence length="128" mass="14397">MIRRIIARIIINAAALFTTAYFIPGIHFEGGIEALLLAGIILGFLNTFVKPILTILSCPLILLTLGLFYIIINTIILYLLAFLMPDYAIYSPISALLGSILISFLNWILSWLFAINEKKEKRPEKNDN</sequence>
<dbReference type="Proteomes" id="UP000178943">
    <property type="component" value="Unassembled WGS sequence"/>
</dbReference>
<gene>
    <name evidence="2" type="ORF">A2Y62_10875</name>
</gene>
<feature type="transmembrane region" description="Helical" evidence="1">
    <location>
        <begin position="60"/>
        <end position="83"/>
    </location>
</feature>
<accession>A0A1F5VUH0</accession>
<dbReference type="Pfam" id="PF04020">
    <property type="entry name" value="Phage_holin_4_2"/>
    <property type="match status" value="1"/>
</dbReference>
<keyword evidence="1" id="KW-1133">Transmembrane helix</keyword>
<evidence type="ECO:0008006" key="4">
    <source>
        <dbReference type="Google" id="ProtNLM"/>
    </source>
</evidence>
<dbReference type="AlphaFoldDB" id="A0A1F5VUH0"/>
<protein>
    <recommendedName>
        <fullName evidence="4">Phage holin family protein</fullName>
    </recommendedName>
</protein>
<comment type="caution">
    <text evidence="2">The sequence shown here is derived from an EMBL/GenBank/DDBJ whole genome shotgun (WGS) entry which is preliminary data.</text>
</comment>
<evidence type="ECO:0000313" key="2">
    <source>
        <dbReference type="EMBL" id="OGF67056.1"/>
    </source>
</evidence>
<organism evidence="2 3">
    <name type="scientific">Candidatus Fischerbacteria bacterium RBG_13_37_8</name>
    <dbReference type="NCBI Taxonomy" id="1817863"/>
    <lineage>
        <taxon>Bacteria</taxon>
        <taxon>Candidatus Fischeribacteriota</taxon>
    </lineage>
</organism>
<keyword evidence="1" id="KW-0472">Membrane</keyword>
<reference evidence="2 3" key="1">
    <citation type="journal article" date="2016" name="Nat. Commun.">
        <title>Thousands of microbial genomes shed light on interconnected biogeochemical processes in an aquifer system.</title>
        <authorList>
            <person name="Anantharaman K."/>
            <person name="Brown C.T."/>
            <person name="Hug L.A."/>
            <person name="Sharon I."/>
            <person name="Castelle C.J."/>
            <person name="Probst A.J."/>
            <person name="Thomas B.C."/>
            <person name="Singh A."/>
            <person name="Wilkins M.J."/>
            <person name="Karaoz U."/>
            <person name="Brodie E.L."/>
            <person name="Williams K.H."/>
            <person name="Hubbard S.S."/>
            <person name="Banfield J.F."/>
        </authorList>
    </citation>
    <scope>NUCLEOTIDE SEQUENCE [LARGE SCALE GENOMIC DNA]</scope>
</reference>
<proteinExistence type="predicted"/>
<dbReference type="InterPro" id="IPR007165">
    <property type="entry name" value="Phage_holin_4_2"/>
</dbReference>
<feature type="transmembrane region" description="Helical" evidence="1">
    <location>
        <begin position="89"/>
        <end position="115"/>
    </location>
</feature>
<dbReference type="EMBL" id="MFGW01000073">
    <property type="protein sequence ID" value="OGF67056.1"/>
    <property type="molecule type" value="Genomic_DNA"/>
</dbReference>